<feature type="domain" description="Tle cognate immunity protein 4 C-terminal" evidence="1">
    <location>
        <begin position="151"/>
        <end position="276"/>
    </location>
</feature>
<accession>A0ABS5UAR4</accession>
<name>A0ABS5UAR4_9BACT</name>
<evidence type="ECO:0000313" key="2">
    <source>
        <dbReference type="EMBL" id="MBT1072762.1"/>
    </source>
</evidence>
<keyword evidence="3" id="KW-1185">Reference proteome</keyword>
<dbReference type="EMBL" id="JAHDYS010000013">
    <property type="protein sequence ID" value="MBT1072762.1"/>
    <property type="molecule type" value="Genomic_DNA"/>
</dbReference>
<organism evidence="2 3">
    <name type="scientific">Pelotalea chapellei</name>
    <dbReference type="NCBI Taxonomy" id="44671"/>
    <lineage>
        <taxon>Bacteria</taxon>
        <taxon>Pseudomonadati</taxon>
        <taxon>Thermodesulfobacteriota</taxon>
        <taxon>Desulfuromonadia</taxon>
        <taxon>Geobacterales</taxon>
        <taxon>Geobacteraceae</taxon>
        <taxon>Pelotalea</taxon>
    </lineage>
</organism>
<reference evidence="2 3" key="1">
    <citation type="submission" date="2021-05" db="EMBL/GenBank/DDBJ databases">
        <title>The draft genome of Geobacter chapellei DSM 13688.</title>
        <authorList>
            <person name="Xu Z."/>
            <person name="Masuda Y."/>
            <person name="Itoh H."/>
            <person name="Senoo K."/>
        </authorList>
    </citation>
    <scope>NUCLEOTIDE SEQUENCE [LARGE SCALE GENOMIC DNA]</scope>
    <source>
        <strain evidence="2 3">DSM 13688</strain>
    </source>
</reference>
<sequence>MGRFAIDVPAEFKLAVQSQRFRLTEIVEYPNVKDAEQEWRNHLAKIEKTKKPKGVNKIIIKELPINKMGKWAKGVLYYSDSMADDECNWDIFVSYGNSAALFPLKGLLDKQQSMFTWVQEIANAYIPNLNQRSIKGNQFHTTHGSIDLLYKRQEETYARFEGHPFGLKLEIQMEETHKVEETGVMDRLTASLATNFAPGVDVDKIRTGKRTVAGLSGQEIVISMSGKNDPELFFAWDYQGKENSGEHPEIKIGLECSDGNLEEKLKIWDKTLDSFRPVTK</sequence>
<protein>
    <recommendedName>
        <fullName evidence="1">Tle cognate immunity protein 4 C-terminal domain-containing protein</fullName>
    </recommendedName>
</protein>
<gene>
    <name evidence="2" type="ORF">KJB30_13280</name>
</gene>
<proteinExistence type="predicted"/>
<dbReference type="RefSeq" id="WP_214300093.1">
    <property type="nucleotide sequence ID" value="NZ_JAHDYS010000013.1"/>
</dbReference>
<dbReference type="InterPro" id="IPR041290">
    <property type="entry name" value="Tli4_C"/>
</dbReference>
<comment type="caution">
    <text evidence="2">The sequence shown here is derived from an EMBL/GenBank/DDBJ whole genome shotgun (WGS) entry which is preliminary data.</text>
</comment>
<evidence type="ECO:0000259" key="1">
    <source>
        <dbReference type="Pfam" id="PF18426"/>
    </source>
</evidence>
<evidence type="ECO:0000313" key="3">
    <source>
        <dbReference type="Proteomes" id="UP000784128"/>
    </source>
</evidence>
<dbReference type="Pfam" id="PF18426">
    <property type="entry name" value="Tli4_C"/>
    <property type="match status" value="1"/>
</dbReference>
<dbReference type="Proteomes" id="UP000784128">
    <property type="component" value="Unassembled WGS sequence"/>
</dbReference>